<evidence type="ECO:0000313" key="1">
    <source>
        <dbReference type="EMBL" id="KAL2624252.1"/>
    </source>
</evidence>
<proteinExistence type="predicted"/>
<evidence type="ECO:0000313" key="2">
    <source>
        <dbReference type="Proteomes" id="UP001605036"/>
    </source>
</evidence>
<accession>A0ABD1YBX4</accession>
<gene>
    <name evidence="1" type="ORF">R1flu_008497</name>
</gene>
<dbReference type="AlphaFoldDB" id="A0ABD1YBX4"/>
<keyword evidence="2" id="KW-1185">Reference proteome</keyword>
<organism evidence="1 2">
    <name type="scientific">Riccia fluitans</name>
    <dbReference type="NCBI Taxonomy" id="41844"/>
    <lineage>
        <taxon>Eukaryota</taxon>
        <taxon>Viridiplantae</taxon>
        <taxon>Streptophyta</taxon>
        <taxon>Embryophyta</taxon>
        <taxon>Marchantiophyta</taxon>
        <taxon>Marchantiopsida</taxon>
        <taxon>Marchantiidae</taxon>
        <taxon>Marchantiales</taxon>
        <taxon>Ricciaceae</taxon>
        <taxon>Riccia</taxon>
    </lineage>
</organism>
<reference evidence="1 2" key="1">
    <citation type="submission" date="2024-09" db="EMBL/GenBank/DDBJ databases">
        <title>Chromosome-scale assembly of Riccia fluitans.</title>
        <authorList>
            <person name="Paukszto L."/>
            <person name="Sawicki J."/>
            <person name="Karawczyk K."/>
            <person name="Piernik-Szablinska J."/>
            <person name="Szczecinska M."/>
            <person name="Mazdziarz M."/>
        </authorList>
    </citation>
    <scope>NUCLEOTIDE SEQUENCE [LARGE SCALE GENOMIC DNA]</scope>
    <source>
        <strain evidence="1">Rf_01</strain>
        <tissue evidence="1">Aerial parts of the thallus</tissue>
    </source>
</reference>
<comment type="caution">
    <text evidence="1">The sequence shown here is derived from an EMBL/GenBank/DDBJ whole genome shotgun (WGS) entry which is preliminary data.</text>
</comment>
<sequence>MGRGFGGRLLDNAVPSTKGLLSRSMGRIKGKGGKCKELATKAQRGAWIGGCLPHGRHHDEEQGGTPSLGYGTLSFRHSDVRGKAEPCYWGLALHHWAVVKGRQGGGKGPLYPWHRIVGYIQYLIRVSKHVVKLLKNHLICSQFLYSNFF</sequence>
<protein>
    <submittedName>
        <fullName evidence="1">Uncharacterized protein</fullName>
    </submittedName>
</protein>
<dbReference type="EMBL" id="JBHFFA010000005">
    <property type="protein sequence ID" value="KAL2624252.1"/>
    <property type="molecule type" value="Genomic_DNA"/>
</dbReference>
<dbReference type="Proteomes" id="UP001605036">
    <property type="component" value="Unassembled WGS sequence"/>
</dbReference>
<name>A0ABD1YBX4_9MARC</name>